<protein>
    <recommendedName>
        <fullName evidence="1">Putative membrane protein insertion efficiency factor</fullName>
    </recommendedName>
</protein>
<dbReference type="RefSeq" id="WP_179720193.1">
    <property type="nucleotide sequence ID" value="NZ_JACBZT010000001.1"/>
</dbReference>
<keyword evidence="1" id="KW-1003">Cell membrane</keyword>
<dbReference type="Pfam" id="PF01809">
    <property type="entry name" value="YidD"/>
    <property type="match status" value="1"/>
</dbReference>
<comment type="function">
    <text evidence="1">Could be involved in insertion of integral membrane proteins into the membrane.</text>
</comment>
<reference evidence="2 3" key="1">
    <citation type="submission" date="2020-07" db="EMBL/GenBank/DDBJ databases">
        <title>Sequencing the genomes of 1000 actinobacteria strains.</title>
        <authorList>
            <person name="Klenk H.-P."/>
        </authorList>
    </citation>
    <scope>NUCLEOTIDE SEQUENCE [LARGE SCALE GENOMIC DNA]</scope>
    <source>
        <strain evidence="2 3">DSM 104001</strain>
    </source>
</reference>
<sequence length="159" mass="16948">MVFVWGWGPRRRRPRYGRPYGPPPGYGYGRPPGYYRRGGGGGSCLRDLLFLETGCCLAELLGCGADAFLVAPATLRRVARDGSGGGSVADRMVAAIGVYQREISPHRPACCRFAPTCSAYGVEAIRTHGALRGGWLTLRRLVRCRPGAVGGPDPVPTAA</sequence>
<comment type="similarity">
    <text evidence="1">Belongs to the UPF0161 family.</text>
</comment>
<keyword evidence="3" id="KW-1185">Reference proteome</keyword>
<dbReference type="SMART" id="SM01234">
    <property type="entry name" value="Haemolytic"/>
    <property type="match status" value="1"/>
</dbReference>
<evidence type="ECO:0000313" key="3">
    <source>
        <dbReference type="Proteomes" id="UP000541969"/>
    </source>
</evidence>
<name>A0A853CJM1_9ACTN</name>
<dbReference type="GO" id="GO:0005886">
    <property type="term" value="C:plasma membrane"/>
    <property type="evidence" value="ECO:0007669"/>
    <property type="project" value="UniProtKB-SubCell"/>
</dbReference>
<dbReference type="NCBIfam" id="TIGR00278">
    <property type="entry name" value="membrane protein insertion efficiency factor YidD"/>
    <property type="match status" value="1"/>
</dbReference>
<comment type="caution">
    <text evidence="2">The sequence shown here is derived from an EMBL/GenBank/DDBJ whole genome shotgun (WGS) entry which is preliminary data.</text>
</comment>
<evidence type="ECO:0000256" key="1">
    <source>
        <dbReference type="HAMAP-Rule" id="MF_00386"/>
    </source>
</evidence>
<dbReference type="EMBL" id="JACBZT010000001">
    <property type="protein sequence ID" value="NYJ07960.1"/>
    <property type="molecule type" value="Genomic_DNA"/>
</dbReference>
<dbReference type="InterPro" id="IPR002696">
    <property type="entry name" value="Membr_insert_effic_factor_YidD"/>
</dbReference>
<dbReference type="PANTHER" id="PTHR33383:SF1">
    <property type="entry name" value="MEMBRANE PROTEIN INSERTION EFFICIENCY FACTOR-RELATED"/>
    <property type="match status" value="1"/>
</dbReference>
<dbReference type="AlphaFoldDB" id="A0A853CJM1"/>
<proteinExistence type="inferred from homology"/>
<organism evidence="2 3">
    <name type="scientific">Petropleomorpha daqingensis</name>
    <dbReference type="NCBI Taxonomy" id="2026353"/>
    <lineage>
        <taxon>Bacteria</taxon>
        <taxon>Bacillati</taxon>
        <taxon>Actinomycetota</taxon>
        <taxon>Actinomycetes</taxon>
        <taxon>Geodermatophilales</taxon>
        <taxon>Geodermatophilaceae</taxon>
        <taxon>Petropleomorpha</taxon>
    </lineage>
</organism>
<dbReference type="PANTHER" id="PTHR33383">
    <property type="entry name" value="MEMBRANE PROTEIN INSERTION EFFICIENCY FACTOR-RELATED"/>
    <property type="match status" value="1"/>
</dbReference>
<dbReference type="HAMAP" id="MF_00386">
    <property type="entry name" value="UPF0161_YidD"/>
    <property type="match status" value="1"/>
</dbReference>
<evidence type="ECO:0000313" key="2">
    <source>
        <dbReference type="EMBL" id="NYJ07960.1"/>
    </source>
</evidence>
<accession>A0A853CJM1</accession>
<gene>
    <name evidence="2" type="ORF">GGQ55_004238</name>
</gene>
<keyword evidence="1" id="KW-0472">Membrane</keyword>
<comment type="subcellular location">
    <subcellularLocation>
        <location evidence="1">Cell membrane</location>
        <topology evidence="1">Peripheral membrane protein</topology>
        <orientation evidence="1">Cytoplasmic side</orientation>
    </subcellularLocation>
</comment>
<dbReference type="Proteomes" id="UP000541969">
    <property type="component" value="Unassembled WGS sequence"/>
</dbReference>